<dbReference type="Pfam" id="PF08450">
    <property type="entry name" value="SGL"/>
    <property type="match status" value="1"/>
</dbReference>
<dbReference type="PROSITE" id="PS51318">
    <property type="entry name" value="TAT"/>
    <property type="match status" value="1"/>
</dbReference>
<reference evidence="3 4" key="1">
    <citation type="submission" date="2016-01" db="EMBL/GenBank/DDBJ databases">
        <title>Annotation of Pseudomonas oryzihabitans USDA-ARS-USMARC-56511.</title>
        <authorList>
            <person name="Harhay G.P."/>
            <person name="Harhay D.M."/>
            <person name="Smith T.P.L."/>
            <person name="Bono J.L."/>
            <person name="Heaton M.P."/>
            <person name="Clawson M.L."/>
            <person name="Chitko-Mckown C.G."/>
            <person name="Capik S.F."/>
            <person name="DeDonder K.D."/>
            <person name="Apley M.D."/>
            <person name="Lubbers B.V."/>
            <person name="White B.J."/>
            <person name="Larson R.L."/>
        </authorList>
    </citation>
    <scope>NUCLEOTIDE SEQUENCE [LARGE SCALE GENOMIC DNA]</scope>
    <source>
        <strain evidence="3 4">USDA-ARS-USMARC-56511</strain>
    </source>
</reference>
<proteinExistence type="predicted"/>
<feature type="domain" description="SMP-30/Gluconolactonase/LRE-like region" evidence="2">
    <location>
        <begin position="75"/>
        <end position="342"/>
    </location>
</feature>
<dbReference type="Gene3D" id="2.120.10.30">
    <property type="entry name" value="TolB, C-terminal domain"/>
    <property type="match status" value="1"/>
</dbReference>
<dbReference type="InterPro" id="IPR011042">
    <property type="entry name" value="6-blade_b-propeller_TolB-like"/>
</dbReference>
<name>A0A0U4WHG6_9PSED</name>
<organism evidence="3 4">
    <name type="scientific">Pseudomonas oryzihabitans</name>
    <dbReference type="NCBI Taxonomy" id="47885"/>
    <lineage>
        <taxon>Bacteria</taxon>
        <taxon>Pseudomonadati</taxon>
        <taxon>Pseudomonadota</taxon>
        <taxon>Gammaproteobacteria</taxon>
        <taxon>Pseudomonadales</taxon>
        <taxon>Pseudomonadaceae</taxon>
        <taxon>Pseudomonas</taxon>
    </lineage>
</organism>
<dbReference type="InterPro" id="IPR006311">
    <property type="entry name" value="TAT_signal"/>
</dbReference>
<dbReference type="OrthoDB" id="241638at2"/>
<evidence type="ECO:0000313" key="4">
    <source>
        <dbReference type="Proteomes" id="UP000064137"/>
    </source>
</evidence>
<dbReference type="RefSeq" id="WP_059313957.1">
    <property type="nucleotide sequence ID" value="NZ_CP013987.1"/>
</dbReference>
<dbReference type="Proteomes" id="UP000064137">
    <property type="component" value="Chromosome"/>
</dbReference>
<evidence type="ECO:0000259" key="2">
    <source>
        <dbReference type="Pfam" id="PF08450"/>
    </source>
</evidence>
<protein>
    <submittedName>
        <fullName evidence="3">Gluconolactonase</fullName>
    </submittedName>
</protein>
<dbReference type="PANTHER" id="PTHR47572">
    <property type="entry name" value="LIPOPROTEIN-RELATED"/>
    <property type="match status" value="1"/>
</dbReference>
<dbReference type="KEGG" id="por:APT59_05610"/>
<evidence type="ECO:0000256" key="1">
    <source>
        <dbReference type="ARBA" id="ARBA00022801"/>
    </source>
</evidence>
<dbReference type="AlphaFoldDB" id="A0A0U4WHG6"/>
<dbReference type="GO" id="GO:0016787">
    <property type="term" value="F:hydrolase activity"/>
    <property type="evidence" value="ECO:0007669"/>
    <property type="project" value="UniProtKB-KW"/>
</dbReference>
<dbReference type="SUPFAM" id="SSF63829">
    <property type="entry name" value="Calcium-dependent phosphotriesterase"/>
    <property type="match status" value="1"/>
</dbReference>
<dbReference type="EMBL" id="CP013987">
    <property type="protein sequence ID" value="ALZ83708.1"/>
    <property type="molecule type" value="Genomic_DNA"/>
</dbReference>
<dbReference type="InterPro" id="IPR013658">
    <property type="entry name" value="SGL"/>
</dbReference>
<dbReference type="InterPro" id="IPR051262">
    <property type="entry name" value="SMP-30/CGR1_Lactonase"/>
</dbReference>
<keyword evidence="1" id="KW-0378">Hydrolase</keyword>
<accession>A0A0U4WHG6</accession>
<evidence type="ECO:0000313" key="3">
    <source>
        <dbReference type="EMBL" id="ALZ83708.1"/>
    </source>
</evidence>
<gene>
    <name evidence="3" type="ORF">APT59_05610</name>
</gene>
<dbReference type="PANTHER" id="PTHR47572:SF4">
    <property type="entry name" value="LACTONASE DRP35"/>
    <property type="match status" value="1"/>
</dbReference>
<sequence>MHDSHPGLTRPLSRRRLLQGGLVCGAALTLPSLARAAEPLSQRYPDPLIEILDDRFLELRLFNASVERLATGLRWAEGPVWIGDGNYLLMSDIPNNRIIRWDEVSGRLDTYRAQSNFSNGLTRDRQGRLIACEGSTTHGQGRRVTRTEHDGRITVLADGFEGKPFNSPNDVVVKRDGSIWFSDPPFQANSDYEGHRVKTEQPDGVYRIDGESLAVTRVIGDLNGPNGLAFSPDEKLLYVVEGRAKPNRLVWAYTVKDDGSLGERRKHIEALEFGALDGIKCDVAGNLWCGWGSSGAPAAKPEVLDGVRVFDPSGKALGHIHLPERCPNLCFGGPEGNRLFMAGSHSLYSLYVNIRGAGL</sequence>